<dbReference type="OrthoDB" id="606446at2"/>
<dbReference type="InterPro" id="IPR012334">
    <property type="entry name" value="Pectin_lyas_fold"/>
</dbReference>
<evidence type="ECO:0000313" key="1">
    <source>
        <dbReference type="EMBL" id="SER12792.1"/>
    </source>
</evidence>
<sequence>MASLAQIYDWFMTSKKPTQAQFWASWGSFWNKGETIPQSAISNLTASLNAKAEKSQIDGHFTDANAHALEFSAKEDKVNKGVANGYVPLDEFVKIASQYLNIVNDLVTGGATSLLSAEQGVVLQTQIDGINILLSSDDINLDTVQEVVNAIKQVETSLETILVNDLTTGGVTKALTAEMGKSLKILIDNKLSTYISSSQSMSFAQRKDRTLYGIIDQYTGEEITFSLATKYYDGSNLNLSKVDGVMYINIGSEFFKRDINDIIDVRWFGVKGDGITDDSAGLIKALTFSSGLNVRCFVPKTTDYYHVSKTIRVPLVSGQVLDVFSNGALIKPNVIPVNASIWNLTQFREHNLFSFGPTGTGSDVKLAFTNNSNISIHISGFEFDYSIIPFIENTINYDADIGIALQLSAENIVIKDVLISNTQGYGIRNHGTKYSEYRNIRCLNVGGRGQTVAGSGVDKDAYGDAYYFSSCVDQANISLEYCIAKGIQSYVKRSRVAVTFEYGINSSSLNIKGCVFQKYSKMLHIEEEGGVLAQITTTIFSDFNFMVANTLTLTTICNFNNCKVTLTSRDTEENGSSFISGLFSGAKAKIHFENSTFDLNNELGAQITCGGVSNFSNCYFKFNNKNQSFSYTDAIFQSCTFDSFGGVNPSFIFGNYELVNPIFINAYGSIRNNQVNSSLNLKGNNLNLVINDVLDSFYNIFSDFNKTSKYVRIDSTATPYSITINSTTCQSPLWKSASRLSVIIYGTDISPSRDFSKDNYTSGFSSTGGGLYIVDFKFNGVNWVVVGVPSLIGSDSSSIGMKIKTTDGGVTWTRGDTASQNVYGYNVIIVPKEKRSYFETF</sequence>
<dbReference type="RefSeq" id="WP_074723467.1">
    <property type="nucleotide sequence ID" value="NZ_CBCRVS010000005.1"/>
</dbReference>
<dbReference type="AlphaFoldDB" id="A0A1H9LMS0"/>
<keyword evidence="2" id="KW-1185">Reference proteome</keyword>
<organism evidence="1 2">
    <name type="scientific">Flavobacterium frigoris</name>
    <dbReference type="NCBI Taxonomy" id="229204"/>
    <lineage>
        <taxon>Bacteria</taxon>
        <taxon>Pseudomonadati</taxon>
        <taxon>Bacteroidota</taxon>
        <taxon>Flavobacteriia</taxon>
        <taxon>Flavobacteriales</taxon>
        <taxon>Flavobacteriaceae</taxon>
        <taxon>Flavobacterium</taxon>
    </lineage>
</organism>
<dbReference type="Pfam" id="PF22337">
    <property type="entry name" value="Phage_fiber_rpt"/>
    <property type="match status" value="2"/>
</dbReference>
<reference evidence="2" key="1">
    <citation type="submission" date="2016-10" db="EMBL/GenBank/DDBJ databases">
        <authorList>
            <person name="Varghese N."/>
            <person name="Submissions S."/>
        </authorList>
    </citation>
    <scope>NUCLEOTIDE SEQUENCE [LARGE SCALE GENOMIC DNA]</scope>
    <source>
        <strain evidence="2">DSM 15719</strain>
    </source>
</reference>
<dbReference type="EMBL" id="FOFZ01000007">
    <property type="protein sequence ID" value="SER12792.1"/>
    <property type="molecule type" value="Genomic_DNA"/>
</dbReference>
<dbReference type="Proteomes" id="UP000183658">
    <property type="component" value="Unassembled WGS sequence"/>
</dbReference>
<dbReference type="Gene3D" id="2.160.20.10">
    <property type="entry name" value="Single-stranded right-handed beta-helix, Pectin lyase-like"/>
    <property type="match status" value="1"/>
</dbReference>
<gene>
    <name evidence="1" type="ORF">SAMN05444355_10779</name>
</gene>
<accession>A0A1H9LMS0</accession>
<evidence type="ECO:0008006" key="3">
    <source>
        <dbReference type="Google" id="ProtNLM"/>
    </source>
</evidence>
<proteinExistence type="predicted"/>
<name>A0A1H9LMS0_FLAFI</name>
<protein>
    <recommendedName>
        <fullName evidence="3">Pectate lyase superfamily protein</fullName>
    </recommendedName>
</protein>
<evidence type="ECO:0000313" key="2">
    <source>
        <dbReference type="Proteomes" id="UP000183658"/>
    </source>
</evidence>
<dbReference type="InterPro" id="IPR054500">
    <property type="entry name" value="Phage_fiber_rpt"/>
</dbReference>